<dbReference type="InterPro" id="IPR043502">
    <property type="entry name" value="DNA/RNA_pol_sf"/>
</dbReference>
<feature type="compositionally biased region" description="Basic and acidic residues" evidence="2">
    <location>
        <begin position="335"/>
        <end position="347"/>
    </location>
</feature>
<keyword evidence="5" id="KW-1185">Reference proteome</keyword>
<dbReference type="eggNOG" id="KOG1075">
    <property type="taxonomic scope" value="Eukaryota"/>
</dbReference>
<organism evidence="4 5">
    <name type="scientific">Tribolium castaneum</name>
    <name type="common">Red flour beetle</name>
    <dbReference type="NCBI Taxonomy" id="7070"/>
    <lineage>
        <taxon>Eukaryota</taxon>
        <taxon>Metazoa</taxon>
        <taxon>Ecdysozoa</taxon>
        <taxon>Arthropoda</taxon>
        <taxon>Hexapoda</taxon>
        <taxon>Insecta</taxon>
        <taxon>Pterygota</taxon>
        <taxon>Neoptera</taxon>
        <taxon>Endopterygota</taxon>
        <taxon>Coleoptera</taxon>
        <taxon>Polyphaga</taxon>
        <taxon>Cucujiformia</taxon>
        <taxon>Tenebrionidae</taxon>
        <taxon>Tenebrionidae incertae sedis</taxon>
        <taxon>Tribolium</taxon>
    </lineage>
</organism>
<proteinExistence type="predicted"/>
<feature type="compositionally biased region" description="Basic residues" evidence="2">
    <location>
        <begin position="156"/>
        <end position="168"/>
    </location>
</feature>
<evidence type="ECO:0000259" key="3">
    <source>
        <dbReference type="PROSITE" id="PS50878"/>
    </source>
</evidence>
<dbReference type="GO" id="GO:0071897">
    <property type="term" value="P:DNA biosynthetic process"/>
    <property type="evidence" value="ECO:0007669"/>
    <property type="project" value="UniProtKB-ARBA"/>
</dbReference>
<evidence type="ECO:0000313" key="4">
    <source>
        <dbReference type="EMBL" id="KXZ75566.1"/>
    </source>
</evidence>
<dbReference type="GO" id="GO:0003824">
    <property type="term" value="F:catalytic activity"/>
    <property type="evidence" value="ECO:0007669"/>
    <property type="project" value="InterPro"/>
</dbReference>
<feature type="domain" description="Reverse transcriptase" evidence="3">
    <location>
        <begin position="1140"/>
        <end position="1411"/>
    </location>
</feature>
<evidence type="ECO:0000256" key="1">
    <source>
        <dbReference type="SAM" id="Coils"/>
    </source>
</evidence>
<evidence type="ECO:0000256" key="2">
    <source>
        <dbReference type="SAM" id="MobiDB-lite"/>
    </source>
</evidence>
<accession>A0A139W8G2</accession>
<dbReference type="SUPFAM" id="SSF56672">
    <property type="entry name" value="DNA/RNA polymerases"/>
    <property type="match status" value="2"/>
</dbReference>
<reference evidence="4 5" key="1">
    <citation type="journal article" date="2008" name="Nature">
        <title>The genome of the model beetle and pest Tribolium castaneum.</title>
        <authorList>
            <consortium name="Tribolium Genome Sequencing Consortium"/>
            <person name="Richards S."/>
            <person name="Gibbs R.A."/>
            <person name="Weinstock G.M."/>
            <person name="Brown S.J."/>
            <person name="Denell R."/>
            <person name="Beeman R.W."/>
            <person name="Gibbs R."/>
            <person name="Beeman R.W."/>
            <person name="Brown S.J."/>
            <person name="Bucher G."/>
            <person name="Friedrich M."/>
            <person name="Grimmelikhuijzen C.J."/>
            <person name="Klingler M."/>
            <person name="Lorenzen M."/>
            <person name="Richards S."/>
            <person name="Roth S."/>
            <person name="Schroder R."/>
            <person name="Tautz D."/>
            <person name="Zdobnov E.M."/>
            <person name="Muzny D."/>
            <person name="Gibbs R.A."/>
            <person name="Weinstock G.M."/>
            <person name="Attaway T."/>
            <person name="Bell S."/>
            <person name="Buhay C.J."/>
            <person name="Chandrabose M.N."/>
            <person name="Chavez D."/>
            <person name="Clerk-Blankenburg K.P."/>
            <person name="Cree A."/>
            <person name="Dao M."/>
            <person name="Davis C."/>
            <person name="Chacko J."/>
            <person name="Dinh H."/>
            <person name="Dugan-Rocha S."/>
            <person name="Fowler G."/>
            <person name="Garner T.T."/>
            <person name="Garnes J."/>
            <person name="Gnirke A."/>
            <person name="Hawes A."/>
            <person name="Hernandez J."/>
            <person name="Hines S."/>
            <person name="Holder M."/>
            <person name="Hume J."/>
            <person name="Jhangiani S.N."/>
            <person name="Joshi V."/>
            <person name="Khan Z.M."/>
            <person name="Jackson L."/>
            <person name="Kovar C."/>
            <person name="Kowis A."/>
            <person name="Lee S."/>
            <person name="Lewis L.R."/>
            <person name="Margolis J."/>
            <person name="Morgan M."/>
            <person name="Nazareth L.V."/>
            <person name="Nguyen N."/>
            <person name="Okwuonu G."/>
            <person name="Parker D."/>
            <person name="Richards S."/>
            <person name="Ruiz S.J."/>
            <person name="Santibanez J."/>
            <person name="Savard J."/>
            <person name="Scherer S.E."/>
            <person name="Schneider B."/>
            <person name="Sodergren E."/>
            <person name="Tautz D."/>
            <person name="Vattahil S."/>
            <person name="Villasana D."/>
            <person name="White C.S."/>
            <person name="Wright R."/>
            <person name="Park Y."/>
            <person name="Beeman R.W."/>
            <person name="Lord J."/>
            <person name="Oppert B."/>
            <person name="Lorenzen M."/>
            <person name="Brown S."/>
            <person name="Wang L."/>
            <person name="Savard J."/>
            <person name="Tautz D."/>
            <person name="Richards S."/>
            <person name="Weinstock G."/>
            <person name="Gibbs R.A."/>
            <person name="Liu Y."/>
            <person name="Worley K."/>
            <person name="Weinstock G."/>
            <person name="Elsik C.G."/>
            <person name="Reese J.T."/>
            <person name="Elhaik E."/>
            <person name="Landan G."/>
            <person name="Graur D."/>
            <person name="Arensburger P."/>
            <person name="Atkinson P."/>
            <person name="Beeman R.W."/>
            <person name="Beidler J."/>
            <person name="Brown S.J."/>
            <person name="Demuth J.P."/>
            <person name="Drury D.W."/>
            <person name="Du Y.Z."/>
            <person name="Fujiwara H."/>
            <person name="Lorenzen M."/>
            <person name="Maselli V."/>
            <person name="Osanai M."/>
            <person name="Park Y."/>
            <person name="Robertson H.M."/>
            <person name="Tu Z."/>
            <person name="Wang J.J."/>
            <person name="Wang S."/>
            <person name="Richards S."/>
            <person name="Song H."/>
            <person name="Zhang L."/>
            <person name="Sodergren E."/>
            <person name="Werner D."/>
            <person name="Stanke M."/>
            <person name="Morgenstern B."/>
            <person name="Solovyev V."/>
            <person name="Kosarev P."/>
            <person name="Brown G."/>
            <person name="Chen H.C."/>
            <person name="Ermolaeva O."/>
            <person name="Hlavina W."/>
            <person name="Kapustin Y."/>
            <person name="Kiryutin B."/>
            <person name="Kitts P."/>
            <person name="Maglott D."/>
            <person name="Pruitt K."/>
            <person name="Sapojnikov V."/>
            <person name="Souvorov A."/>
            <person name="Mackey A.J."/>
            <person name="Waterhouse R.M."/>
            <person name="Wyder S."/>
            <person name="Zdobnov E.M."/>
            <person name="Zdobnov E.M."/>
            <person name="Wyder S."/>
            <person name="Kriventseva E.V."/>
            <person name="Kadowaki T."/>
            <person name="Bork P."/>
            <person name="Aranda M."/>
            <person name="Bao R."/>
            <person name="Beermann A."/>
            <person name="Berns N."/>
            <person name="Bolognesi R."/>
            <person name="Bonneton F."/>
            <person name="Bopp D."/>
            <person name="Brown S.J."/>
            <person name="Bucher G."/>
            <person name="Butts T."/>
            <person name="Chaumot A."/>
            <person name="Denell R.E."/>
            <person name="Ferrier D.E."/>
            <person name="Friedrich M."/>
            <person name="Gordon C.M."/>
            <person name="Jindra M."/>
            <person name="Klingler M."/>
            <person name="Lan Q."/>
            <person name="Lattorff H.M."/>
            <person name="Laudet V."/>
            <person name="von Levetsow C."/>
            <person name="Liu Z."/>
            <person name="Lutz R."/>
            <person name="Lynch J.A."/>
            <person name="da Fonseca R.N."/>
            <person name="Posnien N."/>
            <person name="Reuter R."/>
            <person name="Roth S."/>
            <person name="Savard J."/>
            <person name="Schinko J.B."/>
            <person name="Schmitt C."/>
            <person name="Schoppmeier M."/>
            <person name="Schroder R."/>
            <person name="Shippy T.D."/>
            <person name="Simonnet F."/>
            <person name="Marques-Souza H."/>
            <person name="Tautz D."/>
            <person name="Tomoyasu Y."/>
            <person name="Trauner J."/>
            <person name="Van der Zee M."/>
            <person name="Vervoort M."/>
            <person name="Wittkopp N."/>
            <person name="Wimmer E.A."/>
            <person name="Yang X."/>
            <person name="Jones A.K."/>
            <person name="Sattelle D.B."/>
            <person name="Ebert P.R."/>
            <person name="Nelson D."/>
            <person name="Scott J.G."/>
            <person name="Beeman R.W."/>
            <person name="Muthukrishnan S."/>
            <person name="Kramer K.J."/>
            <person name="Arakane Y."/>
            <person name="Beeman R.W."/>
            <person name="Zhu Q."/>
            <person name="Hogenkamp D."/>
            <person name="Dixit R."/>
            <person name="Oppert B."/>
            <person name="Jiang H."/>
            <person name="Zou Z."/>
            <person name="Marshall J."/>
            <person name="Elpidina E."/>
            <person name="Vinokurov K."/>
            <person name="Oppert C."/>
            <person name="Zou Z."/>
            <person name="Evans J."/>
            <person name="Lu Z."/>
            <person name="Zhao P."/>
            <person name="Sumathipala N."/>
            <person name="Altincicek B."/>
            <person name="Vilcinskas A."/>
            <person name="Williams M."/>
            <person name="Hultmark D."/>
            <person name="Hetru C."/>
            <person name="Jiang H."/>
            <person name="Grimmelikhuijzen C.J."/>
            <person name="Hauser F."/>
            <person name="Cazzamali G."/>
            <person name="Williamson M."/>
            <person name="Park Y."/>
            <person name="Li B."/>
            <person name="Tanaka Y."/>
            <person name="Predel R."/>
            <person name="Neupert S."/>
            <person name="Schachtner J."/>
            <person name="Verleyen P."/>
            <person name="Raible F."/>
            <person name="Bork P."/>
            <person name="Friedrich M."/>
            <person name="Walden K.K."/>
            <person name="Robertson H.M."/>
            <person name="Angeli S."/>
            <person name="Foret S."/>
            <person name="Bucher G."/>
            <person name="Schuetz S."/>
            <person name="Maleszka R."/>
            <person name="Wimmer E.A."/>
            <person name="Beeman R.W."/>
            <person name="Lorenzen M."/>
            <person name="Tomoyasu Y."/>
            <person name="Miller S.C."/>
            <person name="Grossmann D."/>
            <person name="Bucher G."/>
        </authorList>
    </citation>
    <scope>NUCLEOTIDE SEQUENCE [LARGE SCALE GENOMIC DNA]</scope>
    <source>
        <strain evidence="4 5">Georgia GA2</strain>
    </source>
</reference>
<dbReference type="PROSITE" id="PS50878">
    <property type="entry name" value="RT_POL"/>
    <property type="match status" value="2"/>
</dbReference>
<dbReference type="Gene3D" id="3.60.10.10">
    <property type="entry name" value="Endonuclease/exonuclease/phosphatase"/>
    <property type="match status" value="1"/>
</dbReference>
<dbReference type="InterPro" id="IPR005135">
    <property type="entry name" value="Endo/exonuclease/phosphatase"/>
</dbReference>
<dbReference type="Proteomes" id="UP000007266">
    <property type="component" value="Unassembled WGS sequence"/>
</dbReference>
<dbReference type="EMBL" id="KQ973343">
    <property type="protein sequence ID" value="KXZ75566.1"/>
    <property type="molecule type" value="Genomic_DNA"/>
</dbReference>
<dbReference type="InParanoid" id="A0A139W8G2"/>
<keyword evidence="1" id="KW-0175">Coiled coil</keyword>
<dbReference type="SUPFAM" id="SSF56219">
    <property type="entry name" value="DNase I-like"/>
    <property type="match status" value="1"/>
</dbReference>
<feature type="region of interest" description="Disordered" evidence="2">
    <location>
        <begin position="286"/>
        <end position="357"/>
    </location>
</feature>
<feature type="region of interest" description="Disordered" evidence="2">
    <location>
        <begin position="218"/>
        <end position="260"/>
    </location>
</feature>
<feature type="coiled-coil region" evidence="1">
    <location>
        <begin position="978"/>
        <end position="1030"/>
    </location>
</feature>
<evidence type="ECO:0000313" key="5">
    <source>
        <dbReference type="Proteomes" id="UP000007266"/>
    </source>
</evidence>
<dbReference type="CDD" id="cd01650">
    <property type="entry name" value="RT_nLTR_like"/>
    <property type="match status" value="1"/>
</dbReference>
<gene>
    <name evidence="4" type="primary">AUGUSTUS-3.0.2_31845</name>
    <name evidence="4" type="ORF">TcasGA2_TC031845</name>
</gene>
<feature type="domain" description="Reverse transcriptase" evidence="3">
    <location>
        <begin position="1"/>
        <end position="181"/>
    </location>
</feature>
<dbReference type="Pfam" id="PF14529">
    <property type="entry name" value="Exo_endo_phos_2"/>
    <property type="match status" value="1"/>
</dbReference>
<dbReference type="PANTHER" id="PTHR19446">
    <property type="entry name" value="REVERSE TRANSCRIPTASES"/>
    <property type="match status" value="1"/>
</dbReference>
<feature type="region of interest" description="Disordered" evidence="2">
    <location>
        <begin position="154"/>
        <end position="188"/>
    </location>
</feature>
<reference evidence="4 5" key="2">
    <citation type="journal article" date="2010" name="Nucleic Acids Res.">
        <title>BeetleBase in 2010: revisions to provide comprehensive genomic information for Tribolium castaneum.</title>
        <authorList>
            <person name="Kim H.S."/>
            <person name="Murphy T."/>
            <person name="Xia J."/>
            <person name="Caragea D."/>
            <person name="Park Y."/>
            <person name="Beeman R.W."/>
            <person name="Lorenzen M.D."/>
            <person name="Butcher S."/>
            <person name="Manak J.R."/>
            <person name="Brown S.J."/>
        </authorList>
    </citation>
    <scope>NUCLEOTIDE SEQUENCE [LARGE SCALE GENOMIC DNA]</scope>
    <source>
        <strain evidence="4 5">Georgia GA2</strain>
    </source>
</reference>
<dbReference type="Pfam" id="PF00078">
    <property type="entry name" value="RVT_1"/>
    <property type="match status" value="2"/>
</dbReference>
<dbReference type="InterPro" id="IPR036691">
    <property type="entry name" value="Endo/exonu/phosph_ase_sf"/>
</dbReference>
<feature type="compositionally biased region" description="Polar residues" evidence="2">
    <location>
        <begin position="286"/>
        <end position="296"/>
    </location>
</feature>
<name>A0A139W8G2_TRICA</name>
<protein>
    <recommendedName>
        <fullName evidence="3">Reverse transcriptase domain-containing protein</fullName>
    </recommendedName>
</protein>
<sequence>MHAIEKIIQIAKEANVSKKFNALVLIDVRNAFNTASWPIIVKKLKDIGVQEYLINLVKSYFNNRTIQVSNDNKKNIGGGVPQGSILGPTLWNIMYNDVMNIETEEDIQYICYADDLAISITAKDKEELMLKTNATLSAANEWMTQNELKIAPEKNRSHHIRLKNKGRLKPQDPPKRLGGTGTGKPGVDPSYRRWSVACLLKTVIAARIQQPLLSAAGMNINSNPKEGEPTTITEGRESRARNISTTTTEEVSGRRASTGREAYMGIGNSSQSFDAGDRFLLLDVSGSWSSPKSTQGELPKTPKRSLKTESPKKEEGRNLGYDTVSVFSSPEEITDERQPKRKREDTPKSTAQQAGTNDEWKKLCKAVEATHREMERLTSEVSKNPNTKREIKKSITVLKGLLHRVTVDNLGKLLKDNQTDTYVGDDIKSEKSFQSNETGTQTEPSMVTIGTQTEDEPSCACQRDIALIRRWEDQNTEEIRQAIDQQVTGPELENLFSRSWPEKAYTTTSTKSGSLFSSSTDSDLVIIGDTKDLTNKSVFRKVASRVPHLLALAKENKIKPGKVVHISCQSEIQVEGDDLEKEHLGQNKRSTFLATVEESTPSYLEAATNLNKASMKASSKLLAVAILVDDPKSRENIRKALEYSLKDLKATIYIPEDPTKNRSSRRTANHERVAQEGIILTANEGKTYADLLKEVKSGLSKSQQEDNLNANRSRRAHDILHKTASETNSDIVLLSEPNLKVVDNPRYLHDIRKDTAINILSKHVQLKCSGSGSGFTWISTSVVTVYSCYISPNSTIGEFINVLESLTTSMQTQSDPVIVTGDFNAKSTEWGMPYSDRRGSLLADWIAQHDLTAANKHDEYTFQRGLAQSIIDLTLVPTYLVHKLSNWRTLDAESLSDHKYIAFTWDDNAGTTCQTSGYTGWNLKRLDKDKLLSKLREATCESTPASLNKILQRACNAAMPKKRCFRNRRPVYWWNEKIANLRKNALKFRRTITRLRSKRQVSVMLIDGTTSKLKQAQKMLRDEIQKAKSEKWKELCLSLEDDLWGNGYQTVMKRTGQACPVKLPREQLNNIVAILFPLHADVDWIKENCKPIPDFTHDELRDAARRLKSGKAPGPDGVPGEIIKIMVEERPDTLLEIFNRCAKDSTFPDCWKIARLILLPKPGKLNRTANAFRPICILDASGKLYEYLLYKRLDDEIEQRGGLSPFQFGFRKGVSTVHAIDEVIRTAEQEKLPSYRHRKTCLMITFDVQNAFNSASWQIILEELKQKGISPSLINTIRDYLNNRKIITDYGDTVKVNSGVPQGSVLAALLWNVMYDSVLRIATSENVKLIGYADDLAVIITCKQIDDLEETANHVVAQIADWMETKRLKLAPEKTECILLRCKRKPPAVKINVLGTEISPKSSIKYLGVWIDQNCGFKQHIQQTAIKVEKTITALSSVMPNIGGPSSSKRRMLSSVAHSAMLYGAPIWHNAMTIESPRSNHFVVVGRLK</sequence>
<feature type="compositionally biased region" description="Basic and acidic residues" evidence="2">
    <location>
        <begin position="306"/>
        <end position="317"/>
    </location>
</feature>
<dbReference type="InterPro" id="IPR000477">
    <property type="entry name" value="RT_dom"/>
</dbReference>
<feature type="compositionally biased region" description="Polar residues" evidence="2">
    <location>
        <begin position="241"/>
        <end position="250"/>
    </location>
</feature>
<dbReference type="CDD" id="cd09077">
    <property type="entry name" value="R1-I-EN"/>
    <property type="match status" value="1"/>
</dbReference>